<reference evidence="1 2" key="1">
    <citation type="submission" date="2020-08" db="EMBL/GenBank/DDBJ databases">
        <title>Genomic Encyclopedia of Type Strains, Phase IV (KMG-IV): sequencing the most valuable type-strain genomes for metagenomic binning, comparative biology and taxonomic classification.</title>
        <authorList>
            <person name="Goeker M."/>
        </authorList>
    </citation>
    <scope>NUCLEOTIDE SEQUENCE [LARGE SCALE GENOMIC DNA]</scope>
    <source>
        <strain evidence="1 2">DSM 102850</strain>
    </source>
</reference>
<keyword evidence="2" id="KW-1185">Reference proteome</keyword>
<protein>
    <submittedName>
        <fullName evidence="1">Uncharacterized protein</fullName>
    </submittedName>
</protein>
<comment type="caution">
    <text evidence="1">The sequence shown here is derived from an EMBL/GenBank/DDBJ whole genome shotgun (WGS) entry which is preliminary data.</text>
</comment>
<name>A0A840I4V6_9PROT</name>
<dbReference type="AlphaFoldDB" id="A0A840I4V6"/>
<sequence length="133" mass="14299">MQITQDDLAALHHLRAHWAGGPDAARSSETLAHYPGRAEGRVAAWAYGRTVKALSRHARRRLHIGEGLVPSADERAVLRIARLLGQRDWTGAESAAAWVVRRDGVAPLLDALAPAACAAYGNALPRRKRAATA</sequence>
<evidence type="ECO:0000313" key="1">
    <source>
        <dbReference type="EMBL" id="MBB4659817.1"/>
    </source>
</evidence>
<dbReference type="RefSeq" id="WP_183818796.1">
    <property type="nucleotide sequence ID" value="NZ_JACHOB010000005.1"/>
</dbReference>
<evidence type="ECO:0000313" key="2">
    <source>
        <dbReference type="Proteomes" id="UP000563524"/>
    </source>
</evidence>
<organism evidence="1 2">
    <name type="scientific">Parvularcula dongshanensis</name>
    <dbReference type="NCBI Taxonomy" id="1173995"/>
    <lineage>
        <taxon>Bacteria</taxon>
        <taxon>Pseudomonadati</taxon>
        <taxon>Pseudomonadota</taxon>
        <taxon>Alphaproteobacteria</taxon>
        <taxon>Parvularculales</taxon>
        <taxon>Parvularculaceae</taxon>
        <taxon>Parvularcula</taxon>
    </lineage>
</organism>
<dbReference type="EMBL" id="JACHOB010000005">
    <property type="protein sequence ID" value="MBB4659817.1"/>
    <property type="molecule type" value="Genomic_DNA"/>
</dbReference>
<proteinExistence type="predicted"/>
<accession>A0A840I4V6</accession>
<dbReference type="Proteomes" id="UP000563524">
    <property type="component" value="Unassembled WGS sequence"/>
</dbReference>
<gene>
    <name evidence="1" type="ORF">GGQ59_002358</name>
</gene>